<keyword evidence="2" id="KW-1133">Transmembrane helix</keyword>
<dbReference type="Proteomes" id="UP000013827">
    <property type="component" value="Unassembled WGS sequence"/>
</dbReference>
<dbReference type="PaxDb" id="2903-EOD07067"/>
<keyword evidence="2" id="KW-0812">Transmembrane</keyword>
<dbReference type="KEGG" id="ehx:EMIHUDRAFT_198333"/>
<proteinExistence type="predicted"/>
<dbReference type="EnsemblProtists" id="EOD07067">
    <property type="protein sequence ID" value="EOD07067"/>
    <property type="gene ID" value="EMIHUDRAFT_198333"/>
</dbReference>
<sequence length="495" mass="54653">MYVGFYASVVFMERARQRMREQRAAADRRQRRIRLATFFTGWSIFLTTGPGWAVRSAIQGRWNDTIGGVMMAAGVVSSLSSLLTLRSMDEDLVRGFAVYIVPLLLSFGWVFWWFAERPLRPLTTANLWADSGAGSLISMDFSLLAAALLPTWRDAFLASLLPCRSTRVGPRAMTAPACLSHMWLVARLWAPVFGVLLISMAAVMPDLWPFYLCGAAMLLTAIALRPSARRYLQARLAGLGASGGSDDAQLAALAALSGGGEKALARAQAAFRLLPFDKLTAEFSVFVSHSWHDSREGKWAALQQWAKSDTEERGTAPLLWLDAACVAPEDAGALDLLPLLVSGCQRFLILAGPTYAHRRARRRRERVVLRFTYSRSSTRLWCVVELFCFLKNGGDIDRVTVLPVVEASNEADEAAADATRALQRELGRFSVQRARCSQERDTQKLLGCIEAGFGKYESFDQVVRRIFSGRSSSSFGVAGPRMPFELEPPAMDESS</sequence>
<feature type="transmembrane region" description="Helical" evidence="2">
    <location>
        <begin position="182"/>
        <end position="202"/>
    </location>
</feature>
<reference evidence="3" key="2">
    <citation type="submission" date="2024-10" db="UniProtKB">
        <authorList>
            <consortium name="EnsemblProtists"/>
        </authorList>
    </citation>
    <scope>IDENTIFICATION</scope>
</reference>
<feature type="transmembrane region" description="Helical" evidence="2">
    <location>
        <begin position="96"/>
        <end position="115"/>
    </location>
</feature>
<feature type="transmembrane region" description="Helical" evidence="2">
    <location>
        <begin position="33"/>
        <end position="53"/>
    </location>
</feature>
<dbReference type="HOGENOM" id="CLU_026755_0_0_1"/>
<dbReference type="GeneID" id="17253391"/>
<keyword evidence="2" id="KW-0472">Membrane</keyword>
<accession>A0A0D3I732</accession>
<evidence type="ECO:0000256" key="1">
    <source>
        <dbReference type="SAM" id="MobiDB-lite"/>
    </source>
</evidence>
<feature type="transmembrane region" description="Helical" evidence="2">
    <location>
        <begin position="65"/>
        <end position="84"/>
    </location>
</feature>
<organism evidence="3 4">
    <name type="scientific">Emiliania huxleyi (strain CCMP1516)</name>
    <dbReference type="NCBI Taxonomy" id="280463"/>
    <lineage>
        <taxon>Eukaryota</taxon>
        <taxon>Haptista</taxon>
        <taxon>Haptophyta</taxon>
        <taxon>Prymnesiophyceae</taxon>
        <taxon>Isochrysidales</taxon>
        <taxon>Noelaerhabdaceae</taxon>
        <taxon>Emiliania</taxon>
    </lineage>
</organism>
<evidence type="ECO:0000256" key="2">
    <source>
        <dbReference type="SAM" id="Phobius"/>
    </source>
</evidence>
<evidence type="ECO:0008006" key="5">
    <source>
        <dbReference type="Google" id="ProtNLM"/>
    </source>
</evidence>
<keyword evidence="4" id="KW-1185">Reference proteome</keyword>
<evidence type="ECO:0000313" key="3">
    <source>
        <dbReference type="EnsemblProtists" id="EOD07067"/>
    </source>
</evidence>
<evidence type="ECO:0000313" key="4">
    <source>
        <dbReference type="Proteomes" id="UP000013827"/>
    </source>
</evidence>
<protein>
    <recommendedName>
        <fullName evidence="5">Heterokaryon incompatibility domain-containing protein</fullName>
    </recommendedName>
</protein>
<feature type="transmembrane region" description="Helical" evidence="2">
    <location>
        <begin position="135"/>
        <end position="161"/>
    </location>
</feature>
<feature type="transmembrane region" description="Helical" evidence="2">
    <location>
        <begin position="208"/>
        <end position="225"/>
    </location>
</feature>
<dbReference type="RefSeq" id="XP_005759496.1">
    <property type="nucleotide sequence ID" value="XM_005759439.1"/>
</dbReference>
<feature type="region of interest" description="Disordered" evidence="1">
    <location>
        <begin position="471"/>
        <end position="495"/>
    </location>
</feature>
<name>A0A0D3I732_EMIH1</name>
<dbReference type="AlphaFoldDB" id="A0A0D3I732"/>
<reference evidence="4" key="1">
    <citation type="journal article" date="2013" name="Nature">
        <title>Pan genome of the phytoplankton Emiliania underpins its global distribution.</title>
        <authorList>
            <person name="Read B.A."/>
            <person name="Kegel J."/>
            <person name="Klute M.J."/>
            <person name="Kuo A."/>
            <person name="Lefebvre S.C."/>
            <person name="Maumus F."/>
            <person name="Mayer C."/>
            <person name="Miller J."/>
            <person name="Monier A."/>
            <person name="Salamov A."/>
            <person name="Young J."/>
            <person name="Aguilar M."/>
            <person name="Claverie J.M."/>
            <person name="Frickenhaus S."/>
            <person name="Gonzalez K."/>
            <person name="Herman E.K."/>
            <person name="Lin Y.C."/>
            <person name="Napier J."/>
            <person name="Ogata H."/>
            <person name="Sarno A.F."/>
            <person name="Shmutz J."/>
            <person name="Schroeder D."/>
            <person name="de Vargas C."/>
            <person name="Verret F."/>
            <person name="von Dassow P."/>
            <person name="Valentin K."/>
            <person name="Van de Peer Y."/>
            <person name="Wheeler G."/>
            <person name="Dacks J.B."/>
            <person name="Delwiche C.F."/>
            <person name="Dyhrman S.T."/>
            <person name="Glockner G."/>
            <person name="John U."/>
            <person name="Richards T."/>
            <person name="Worden A.Z."/>
            <person name="Zhang X."/>
            <person name="Grigoriev I.V."/>
            <person name="Allen A.E."/>
            <person name="Bidle K."/>
            <person name="Borodovsky M."/>
            <person name="Bowler C."/>
            <person name="Brownlee C."/>
            <person name="Cock J.M."/>
            <person name="Elias M."/>
            <person name="Gladyshev V.N."/>
            <person name="Groth M."/>
            <person name="Guda C."/>
            <person name="Hadaegh A."/>
            <person name="Iglesias-Rodriguez M.D."/>
            <person name="Jenkins J."/>
            <person name="Jones B.M."/>
            <person name="Lawson T."/>
            <person name="Leese F."/>
            <person name="Lindquist E."/>
            <person name="Lobanov A."/>
            <person name="Lomsadze A."/>
            <person name="Malik S.B."/>
            <person name="Marsh M.E."/>
            <person name="Mackinder L."/>
            <person name="Mock T."/>
            <person name="Mueller-Roeber B."/>
            <person name="Pagarete A."/>
            <person name="Parker M."/>
            <person name="Probert I."/>
            <person name="Quesneville H."/>
            <person name="Raines C."/>
            <person name="Rensing S.A."/>
            <person name="Riano-Pachon D.M."/>
            <person name="Richier S."/>
            <person name="Rokitta S."/>
            <person name="Shiraiwa Y."/>
            <person name="Soanes D.M."/>
            <person name="van der Giezen M."/>
            <person name="Wahlund T.M."/>
            <person name="Williams B."/>
            <person name="Wilson W."/>
            <person name="Wolfe G."/>
            <person name="Wurch L.L."/>
        </authorList>
    </citation>
    <scope>NUCLEOTIDE SEQUENCE</scope>
</reference>